<proteinExistence type="predicted"/>
<dbReference type="Proteomes" id="UP000824504">
    <property type="component" value="Chromosome"/>
</dbReference>
<evidence type="ECO:0000313" key="2">
    <source>
        <dbReference type="Proteomes" id="UP000824504"/>
    </source>
</evidence>
<keyword evidence="2" id="KW-1185">Reference proteome</keyword>
<reference evidence="1 2" key="1">
    <citation type="submission" date="2021-07" db="EMBL/GenBank/DDBJ databases">
        <title>complete genome sequencing of Tessaracoccus sp.J1M15.</title>
        <authorList>
            <person name="Bae J.-W."/>
            <person name="Kim D.-y."/>
        </authorList>
    </citation>
    <scope>NUCLEOTIDE SEQUENCE [LARGE SCALE GENOMIC DNA]</scope>
    <source>
        <strain evidence="1 2">J1M15</strain>
    </source>
</reference>
<name>A0ABX8SIG8_9ACTN</name>
<protein>
    <recommendedName>
        <fullName evidence="3">Bacterial type II secretion system protein E domain-containing protein</fullName>
    </recommendedName>
</protein>
<organism evidence="1 2">
    <name type="scientific">Tessaracoccus palaemonis</name>
    <dbReference type="NCBI Taxonomy" id="2829499"/>
    <lineage>
        <taxon>Bacteria</taxon>
        <taxon>Bacillati</taxon>
        <taxon>Actinomycetota</taxon>
        <taxon>Actinomycetes</taxon>
        <taxon>Propionibacteriales</taxon>
        <taxon>Propionibacteriaceae</taxon>
        <taxon>Tessaracoccus</taxon>
    </lineage>
</organism>
<gene>
    <name evidence="1" type="ORF">KDB89_13700</name>
</gene>
<dbReference type="EMBL" id="CP079216">
    <property type="protein sequence ID" value="QXT62769.1"/>
    <property type="molecule type" value="Genomic_DNA"/>
</dbReference>
<evidence type="ECO:0008006" key="3">
    <source>
        <dbReference type="Google" id="ProtNLM"/>
    </source>
</evidence>
<sequence length="118" mass="12806">MGAGTLSTTHSHSASSTIDRLASRVAQGRVLSIDDAMRQIAHHIDFIVHVTLRDEAWRGGVRSRFVSEVRQLTGAIESGRPSTHLVYRKATETSSEVFAPEAAMSAELAPFMRAGSWG</sequence>
<accession>A0ABX8SIG8</accession>
<evidence type="ECO:0000313" key="1">
    <source>
        <dbReference type="EMBL" id="QXT62769.1"/>
    </source>
</evidence>